<proteinExistence type="predicted"/>
<dbReference type="InterPro" id="IPR029058">
    <property type="entry name" value="AB_hydrolase_fold"/>
</dbReference>
<reference evidence="2 3" key="1">
    <citation type="journal article" date="2014" name="Nature">
        <title>The genome of the recently domesticated crop plant sugar beet (Beta vulgaris).</title>
        <authorList>
            <person name="Dohm J.C."/>
            <person name="Minoche A.E."/>
            <person name="Holtgrawe D."/>
            <person name="Capella-Gutierrez S."/>
            <person name="Zakrzewski F."/>
            <person name="Tafer H."/>
            <person name="Rupp O."/>
            <person name="Sorensen T.R."/>
            <person name="Stracke R."/>
            <person name="Reinhardt R."/>
            <person name="Goesmann A."/>
            <person name="Kraft T."/>
            <person name="Schulz B."/>
            <person name="Stadler P.F."/>
            <person name="Schmidt T."/>
            <person name="Gabaldon T."/>
            <person name="Lehrach H."/>
            <person name="Weisshaar B."/>
            <person name="Himmelbauer H."/>
        </authorList>
    </citation>
    <scope>NUCLEOTIDE SEQUENCE [LARGE SCALE GENOMIC DNA]</scope>
    <source>
        <tissue evidence="2">Taproot</tissue>
    </source>
</reference>
<keyword evidence="1" id="KW-0378">Hydrolase</keyword>
<dbReference type="InterPro" id="IPR045889">
    <property type="entry name" value="MES/HNL"/>
</dbReference>
<sequence>MPENGQHYWLDTETKCLGHPEEALTTMSFGPKFLSKLCHLSPHEDVELAMTLKRSSSLFLHDISKPEAKLSKERYGSVRRVFVVCEEDQGISQDFQRWMIENDGVKEVKELRGSDHMPMFCMPKKLSDCLLEIAKN</sequence>
<organism evidence="2 3">
    <name type="scientific">Beta vulgaris subsp. vulgaris</name>
    <name type="common">Beet</name>
    <dbReference type="NCBI Taxonomy" id="3555"/>
    <lineage>
        <taxon>Eukaryota</taxon>
        <taxon>Viridiplantae</taxon>
        <taxon>Streptophyta</taxon>
        <taxon>Embryophyta</taxon>
        <taxon>Tracheophyta</taxon>
        <taxon>Spermatophyta</taxon>
        <taxon>Magnoliopsida</taxon>
        <taxon>eudicotyledons</taxon>
        <taxon>Gunneridae</taxon>
        <taxon>Pentapetalae</taxon>
        <taxon>Caryophyllales</taxon>
        <taxon>Chenopodiaceae</taxon>
        <taxon>Betoideae</taxon>
        <taxon>Beta</taxon>
    </lineage>
</organism>
<accession>A0A0J8DVN0</accession>
<dbReference type="OMA" id="RYGNPDC"/>
<protein>
    <recommendedName>
        <fullName evidence="4">AB hydrolase-1 domain-containing protein</fullName>
    </recommendedName>
</protein>
<dbReference type="AlphaFoldDB" id="A0A0J8DVN0"/>
<evidence type="ECO:0000256" key="1">
    <source>
        <dbReference type="ARBA" id="ARBA00022801"/>
    </source>
</evidence>
<keyword evidence="3" id="KW-1185">Reference proteome</keyword>
<evidence type="ECO:0000313" key="3">
    <source>
        <dbReference type="Proteomes" id="UP000035740"/>
    </source>
</evidence>
<dbReference type="GO" id="GO:0009696">
    <property type="term" value="P:salicylic acid metabolic process"/>
    <property type="evidence" value="ECO:0007669"/>
    <property type="project" value="TreeGrafter"/>
</dbReference>
<dbReference type="GO" id="GO:0080031">
    <property type="term" value="F:methyl salicylate esterase activity"/>
    <property type="evidence" value="ECO:0007669"/>
    <property type="project" value="TreeGrafter"/>
</dbReference>
<dbReference type="eggNOG" id="ENOG502QR2J">
    <property type="taxonomic scope" value="Eukaryota"/>
</dbReference>
<dbReference type="Gramene" id="KMS94915">
    <property type="protein sequence ID" value="KMS94915"/>
    <property type="gene ID" value="BVRB_014140"/>
</dbReference>
<name>A0A0J8DVN0_BETVV</name>
<dbReference type="GO" id="GO:0009694">
    <property type="term" value="P:jasmonic acid metabolic process"/>
    <property type="evidence" value="ECO:0007669"/>
    <property type="project" value="TreeGrafter"/>
</dbReference>
<dbReference type="Gene3D" id="3.40.50.1820">
    <property type="entry name" value="alpha/beta hydrolase"/>
    <property type="match status" value="1"/>
</dbReference>
<dbReference type="GO" id="GO:0080032">
    <property type="term" value="F:methyl jasmonate esterase activity"/>
    <property type="evidence" value="ECO:0007669"/>
    <property type="project" value="TreeGrafter"/>
</dbReference>
<evidence type="ECO:0000313" key="2">
    <source>
        <dbReference type="EMBL" id="KMS94915.1"/>
    </source>
</evidence>
<dbReference type="SUPFAM" id="SSF53474">
    <property type="entry name" value="alpha/beta-Hydrolases"/>
    <property type="match status" value="1"/>
</dbReference>
<dbReference type="EMBL" id="KQ090684">
    <property type="protein sequence ID" value="KMS94915.1"/>
    <property type="molecule type" value="Genomic_DNA"/>
</dbReference>
<dbReference type="KEGG" id="bvg:104885064"/>
<dbReference type="GO" id="GO:0080030">
    <property type="term" value="F:methyl indole-3-acetate esterase activity"/>
    <property type="evidence" value="ECO:0007669"/>
    <property type="project" value="TreeGrafter"/>
</dbReference>
<dbReference type="PANTHER" id="PTHR10992">
    <property type="entry name" value="METHYLESTERASE FAMILY MEMBER"/>
    <property type="match status" value="1"/>
</dbReference>
<dbReference type="PANTHER" id="PTHR10992:SF1083">
    <property type="entry name" value="METHYLESTERASE 1"/>
    <property type="match status" value="1"/>
</dbReference>
<dbReference type="Proteomes" id="UP000035740">
    <property type="component" value="Unassembled WGS sequence"/>
</dbReference>
<evidence type="ECO:0008006" key="4">
    <source>
        <dbReference type="Google" id="ProtNLM"/>
    </source>
</evidence>
<gene>
    <name evidence="2" type="ORF">BVRB_014140</name>
</gene>
<dbReference type="OrthoDB" id="408373at2759"/>